<evidence type="ECO:0000313" key="3">
    <source>
        <dbReference type="Proteomes" id="UP001597181"/>
    </source>
</evidence>
<keyword evidence="1" id="KW-0812">Transmembrane</keyword>
<dbReference type="EMBL" id="JBHTLY010000001">
    <property type="protein sequence ID" value="MFD1200563.1"/>
    <property type="molecule type" value="Genomic_DNA"/>
</dbReference>
<accession>A0ABW3TJB5</accession>
<comment type="caution">
    <text evidence="2">The sequence shown here is derived from an EMBL/GenBank/DDBJ whole genome shotgun (WGS) entry which is preliminary data.</text>
</comment>
<keyword evidence="1" id="KW-0472">Membrane</keyword>
<protein>
    <submittedName>
        <fullName evidence="2">Uncharacterized protein</fullName>
    </submittedName>
</protein>
<dbReference type="RefSeq" id="WP_343958876.1">
    <property type="nucleotide sequence ID" value="NZ_BAAAKZ010000003.1"/>
</dbReference>
<keyword evidence="1" id="KW-1133">Transmembrane helix</keyword>
<reference evidence="3" key="1">
    <citation type="journal article" date="2019" name="Int. J. Syst. Evol. Microbiol.">
        <title>The Global Catalogue of Microorganisms (GCM) 10K type strain sequencing project: providing services to taxonomists for standard genome sequencing and annotation.</title>
        <authorList>
            <consortium name="The Broad Institute Genomics Platform"/>
            <consortium name="The Broad Institute Genome Sequencing Center for Infectious Disease"/>
            <person name="Wu L."/>
            <person name="Ma J."/>
        </authorList>
    </citation>
    <scope>NUCLEOTIDE SEQUENCE [LARGE SCALE GENOMIC DNA]</scope>
    <source>
        <strain evidence="3">CCUG 50213</strain>
    </source>
</reference>
<organism evidence="2 3">
    <name type="scientific">Leucobacter albus</name>
    <dbReference type="NCBI Taxonomy" id="272210"/>
    <lineage>
        <taxon>Bacteria</taxon>
        <taxon>Bacillati</taxon>
        <taxon>Actinomycetota</taxon>
        <taxon>Actinomycetes</taxon>
        <taxon>Micrococcales</taxon>
        <taxon>Microbacteriaceae</taxon>
        <taxon>Leucobacter</taxon>
    </lineage>
</organism>
<proteinExistence type="predicted"/>
<sequence length="86" mass="8849">MDTTAAQEPGNGALHELGLDALPETPSIAAEAHLPGRTKLTAWGLGIAGVLAFATLTLGAIAAVDWAIPYLRYLYLVLLGSGGSEF</sequence>
<evidence type="ECO:0000256" key="1">
    <source>
        <dbReference type="SAM" id="Phobius"/>
    </source>
</evidence>
<feature type="transmembrane region" description="Helical" evidence="1">
    <location>
        <begin position="43"/>
        <end position="68"/>
    </location>
</feature>
<keyword evidence="3" id="KW-1185">Reference proteome</keyword>
<gene>
    <name evidence="2" type="ORF">ACFQ3U_01470</name>
</gene>
<evidence type="ECO:0000313" key="2">
    <source>
        <dbReference type="EMBL" id="MFD1200563.1"/>
    </source>
</evidence>
<name>A0ABW3TJB5_9MICO</name>
<dbReference type="Proteomes" id="UP001597181">
    <property type="component" value="Unassembled WGS sequence"/>
</dbReference>